<organism evidence="8 9">
    <name type="scientific">Candidatus Enterococcus lowellii</name>
    <dbReference type="NCBI Taxonomy" id="2230877"/>
    <lineage>
        <taxon>Bacteria</taxon>
        <taxon>Bacillati</taxon>
        <taxon>Bacillota</taxon>
        <taxon>Bacilli</taxon>
        <taxon>Lactobacillales</taxon>
        <taxon>Enterococcaceae</taxon>
        <taxon>Enterococcus</taxon>
    </lineage>
</organism>
<keyword evidence="4" id="KW-0564">Palmitate</keyword>
<evidence type="ECO:0000256" key="1">
    <source>
        <dbReference type="ARBA" id="ARBA00004635"/>
    </source>
</evidence>
<gene>
    <name evidence="8" type="ORF">DOK78_001250</name>
</gene>
<accession>A0ABZ2SMA3</accession>
<dbReference type="InterPro" id="IPR004872">
    <property type="entry name" value="Lipoprotein_NlpA"/>
</dbReference>
<keyword evidence="3" id="KW-0472">Membrane</keyword>
<evidence type="ECO:0000313" key="9">
    <source>
        <dbReference type="Proteomes" id="UP000664701"/>
    </source>
</evidence>
<evidence type="ECO:0000313" key="8">
    <source>
        <dbReference type="EMBL" id="WYJ76617.1"/>
    </source>
</evidence>
<comment type="subcellular location">
    <subcellularLocation>
        <location evidence="1">Membrane</location>
        <topology evidence="1">Lipid-anchor</topology>
    </subcellularLocation>
</comment>
<reference evidence="8 9" key="1">
    <citation type="submission" date="2021-03" db="EMBL/GenBank/DDBJ databases">
        <authorList>
            <person name="Gilmore M.S."/>
            <person name="Schwartzman J."/>
            <person name="Van Tyne D."/>
            <person name="Martin M."/>
            <person name="Earl A.M."/>
            <person name="Manson A.L."/>
            <person name="Straub T."/>
            <person name="Salamzade R."/>
            <person name="Saavedra J."/>
            <person name="Lebreton F."/>
            <person name="Prichula J."/>
            <person name="Schaufler K."/>
            <person name="Gaca A."/>
            <person name="Sgardioli B."/>
            <person name="Wagenaar J."/>
            <person name="Strong T."/>
        </authorList>
    </citation>
    <scope>NUCLEOTIDE SEQUENCE [LARGE SCALE GENOMIC DNA]</scope>
    <source>
        <strain evidence="8 9">DIV2402</strain>
    </source>
</reference>
<evidence type="ECO:0000256" key="6">
    <source>
        <dbReference type="PIRNR" id="PIRNR002854"/>
    </source>
</evidence>
<keyword evidence="5 6" id="KW-0449">Lipoprotein</keyword>
<keyword evidence="9" id="KW-1185">Reference proteome</keyword>
<evidence type="ECO:0000256" key="7">
    <source>
        <dbReference type="SAM" id="SignalP"/>
    </source>
</evidence>
<dbReference type="Pfam" id="PF03180">
    <property type="entry name" value="Lipoprotein_9"/>
    <property type="match status" value="1"/>
</dbReference>
<proteinExistence type="inferred from homology"/>
<comment type="similarity">
    <text evidence="6">Belongs to the nlpA lipoprotein family.</text>
</comment>
<keyword evidence="2 7" id="KW-0732">Signal</keyword>
<feature type="chain" id="PRO_5045742276" description="Lipoprotein" evidence="7">
    <location>
        <begin position="19"/>
        <end position="269"/>
    </location>
</feature>
<name>A0ABZ2SMA3_9ENTE</name>
<dbReference type="PANTHER" id="PTHR30429:SF1">
    <property type="entry name" value="D-METHIONINE-BINDING LIPOPROTEIN METQ-RELATED"/>
    <property type="match status" value="1"/>
</dbReference>
<reference evidence="8 9" key="2">
    <citation type="submission" date="2024-03" db="EMBL/GenBank/DDBJ databases">
        <title>The Genome Sequence of Enterococcus sp. DIV2402.</title>
        <authorList>
            <consortium name="The Broad Institute Genomics Platform"/>
            <consortium name="The Broad Institute Microbial Omics Core"/>
            <consortium name="The Broad Institute Genomic Center for Infectious Diseases"/>
            <person name="Earl A."/>
            <person name="Manson A."/>
            <person name="Gilmore M."/>
            <person name="Schwartman J."/>
            <person name="Shea T."/>
            <person name="Abouelleil A."/>
            <person name="Cao P."/>
            <person name="Chapman S."/>
            <person name="Cusick C."/>
            <person name="Young S."/>
            <person name="Neafsey D."/>
            <person name="Nusbaum C."/>
            <person name="Birren B."/>
        </authorList>
    </citation>
    <scope>NUCLEOTIDE SEQUENCE [LARGE SCALE GENOMIC DNA]</scope>
    <source>
        <strain evidence="8 9">DIV2402</strain>
    </source>
</reference>
<dbReference type="RefSeq" id="WP_207941232.1">
    <property type="nucleotide sequence ID" value="NZ_CP147251.1"/>
</dbReference>
<dbReference type="PANTHER" id="PTHR30429">
    <property type="entry name" value="D-METHIONINE-BINDING LIPOPROTEIN METQ"/>
    <property type="match status" value="1"/>
</dbReference>
<protein>
    <recommendedName>
        <fullName evidence="6">Lipoprotein</fullName>
    </recommendedName>
</protein>
<dbReference type="PIRSF" id="PIRSF002854">
    <property type="entry name" value="MetQ"/>
    <property type="match status" value="1"/>
</dbReference>
<dbReference type="SUPFAM" id="SSF53850">
    <property type="entry name" value="Periplasmic binding protein-like II"/>
    <property type="match status" value="1"/>
</dbReference>
<dbReference type="Proteomes" id="UP000664701">
    <property type="component" value="Chromosome"/>
</dbReference>
<dbReference type="EMBL" id="CP147251">
    <property type="protein sequence ID" value="WYJ76617.1"/>
    <property type="molecule type" value="Genomic_DNA"/>
</dbReference>
<evidence type="ECO:0000256" key="4">
    <source>
        <dbReference type="ARBA" id="ARBA00023139"/>
    </source>
</evidence>
<sequence length="269" mass="29756">MKKQVLLGLGLSALFLLGACGKKESSAIEQPLTIGVTSGPHEEIIKHVQETASKDGFEIEVKVFDDFVAPNRALADGDLDANLFQTKPYLTEIVQTEGFELEPLSPTITLPMAVYSDSLTSLDEVKKGAKVGLPNSATQEGRALLVLQDAGLITLPEGVGQEVTVNDVKENPYELEFILVDAAQLLLRLKDLDFAVVNSNYAIDAGYFPDDSALFVENSEDLKQANYLVTRKEDADEEIFREFLEYYQTEEVKQFILDKYRGAVIPSWD</sequence>
<dbReference type="PROSITE" id="PS51257">
    <property type="entry name" value="PROKAR_LIPOPROTEIN"/>
    <property type="match status" value="1"/>
</dbReference>
<dbReference type="Gene3D" id="3.40.190.10">
    <property type="entry name" value="Periplasmic binding protein-like II"/>
    <property type="match status" value="2"/>
</dbReference>
<evidence type="ECO:0000256" key="5">
    <source>
        <dbReference type="ARBA" id="ARBA00023288"/>
    </source>
</evidence>
<feature type="signal peptide" evidence="7">
    <location>
        <begin position="1"/>
        <end position="18"/>
    </location>
</feature>
<evidence type="ECO:0000256" key="2">
    <source>
        <dbReference type="ARBA" id="ARBA00022729"/>
    </source>
</evidence>
<evidence type="ECO:0000256" key="3">
    <source>
        <dbReference type="ARBA" id="ARBA00023136"/>
    </source>
</evidence>